<organism evidence="5 6">
    <name type="scientific">Bifiguratus adelaidae</name>
    <dbReference type="NCBI Taxonomy" id="1938954"/>
    <lineage>
        <taxon>Eukaryota</taxon>
        <taxon>Fungi</taxon>
        <taxon>Fungi incertae sedis</taxon>
        <taxon>Mucoromycota</taxon>
        <taxon>Mucoromycotina</taxon>
        <taxon>Endogonomycetes</taxon>
        <taxon>Endogonales</taxon>
        <taxon>Endogonales incertae sedis</taxon>
        <taxon>Bifiguratus</taxon>
    </lineage>
</organism>
<name>A0A261XY26_9FUNG</name>
<dbReference type="SUPFAM" id="SSF54106">
    <property type="entry name" value="LysM domain"/>
    <property type="match status" value="1"/>
</dbReference>
<evidence type="ECO:0000259" key="4">
    <source>
        <dbReference type="PROSITE" id="PS51782"/>
    </source>
</evidence>
<keyword evidence="2" id="KW-0843">Virulence</keyword>
<gene>
    <name evidence="5" type="ORF">BZG36_03449</name>
</gene>
<dbReference type="CDD" id="cd00118">
    <property type="entry name" value="LysM"/>
    <property type="match status" value="1"/>
</dbReference>
<evidence type="ECO:0000313" key="5">
    <source>
        <dbReference type="EMBL" id="OZJ03231.1"/>
    </source>
</evidence>
<keyword evidence="1" id="KW-0147">Chitin-binding</keyword>
<dbReference type="AlphaFoldDB" id="A0A261XY26"/>
<feature type="chain" id="PRO_5013102661" description="LysM domain-containing protein" evidence="3">
    <location>
        <begin position="20"/>
        <end position="407"/>
    </location>
</feature>
<evidence type="ECO:0000256" key="1">
    <source>
        <dbReference type="ARBA" id="ARBA00022669"/>
    </source>
</evidence>
<dbReference type="OrthoDB" id="3044029at2759"/>
<dbReference type="GO" id="GO:0008061">
    <property type="term" value="F:chitin binding"/>
    <property type="evidence" value="ECO:0007669"/>
    <property type="project" value="UniProtKB-KW"/>
</dbReference>
<evidence type="ECO:0000256" key="2">
    <source>
        <dbReference type="ARBA" id="ARBA00023026"/>
    </source>
</evidence>
<keyword evidence="6" id="KW-1185">Reference proteome</keyword>
<dbReference type="PANTHER" id="PTHR34997">
    <property type="entry name" value="AM15"/>
    <property type="match status" value="1"/>
</dbReference>
<dbReference type="InterPro" id="IPR036779">
    <property type="entry name" value="LysM_dom_sf"/>
</dbReference>
<dbReference type="SMART" id="SM00257">
    <property type="entry name" value="LysM"/>
    <property type="match status" value="1"/>
</dbReference>
<keyword evidence="3" id="KW-0732">Signal</keyword>
<dbReference type="Proteomes" id="UP000242875">
    <property type="component" value="Unassembled WGS sequence"/>
</dbReference>
<dbReference type="PROSITE" id="PS51782">
    <property type="entry name" value="LYSM"/>
    <property type="match status" value="1"/>
</dbReference>
<dbReference type="PANTHER" id="PTHR34997:SF1">
    <property type="entry name" value="PEPTIDOGLYCAN-BINDING LYSIN DOMAIN"/>
    <property type="match status" value="1"/>
</dbReference>
<evidence type="ECO:0000256" key="3">
    <source>
        <dbReference type="SAM" id="SignalP"/>
    </source>
</evidence>
<dbReference type="InterPro" id="IPR052210">
    <property type="entry name" value="LysM1-like"/>
</dbReference>
<dbReference type="Gene3D" id="3.10.350.10">
    <property type="entry name" value="LysM domain"/>
    <property type="match status" value="2"/>
</dbReference>
<feature type="domain" description="LysM" evidence="4">
    <location>
        <begin position="27"/>
        <end position="71"/>
    </location>
</feature>
<feature type="signal peptide" evidence="3">
    <location>
        <begin position="1"/>
        <end position="19"/>
    </location>
</feature>
<accession>A0A261XY26</accession>
<protein>
    <recommendedName>
        <fullName evidence="4">LysM domain-containing protein</fullName>
    </recommendedName>
</protein>
<sequence>MRVIATVLAALAALSVASATPASGCTSTYKVKSGNNCGGIANAFKMTTAGFKACNPGLSCSHLKAGTTVCTACPAAQPVCNKVYRVGSSETCGSLTTAKKISLTTFQMCNPGVSCVGSLPAGEHVCLSCNAAPLAITSVAPTPMPKTTSTSVRKTDTSTSVAKPKATLPVTCTSIYKSSNPSCTTIRRLYGSDYRNLIRWNPTMYSCAYLPTYFKNQDICVSPPMNPPLYQPPQFRAYKNTPIPGKIIELKSASTFCGFLPPDPRGAVAPQEGVAKAFCTNQQALKDTQGLTGNIYPTGWIRSAKYVANATAGWVQVTGQINRDAYKNAKGQHLSPTDGGGQYDPTSTKGAVCLGYNTFLHLLEPDSGVYCIRCCQSDIDCWTGTSTQGCRHLIPADNYDILPLSST</sequence>
<dbReference type="EMBL" id="MVBO01000096">
    <property type="protein sequence ID" value="OZJ03231.1"/>
    <property type="molecule type" value="Genomic_DNA"/>
</dbReference>
<dbReference type="InterPro" id="IPR018392">
    <property type="entry name" value="LysM"/>
</dbReference>
<proteinExistence type="predicted"/>
<reference evidence="5 6" key="1">
    <citation type="journal article" date="2017" name="Mycologia">
        <title>Bifiguratus adelaidae, gen. et sp. nov., a new member of Mucoromycotina in endophytic and soil-dwelling habitats.</title>
        <authorList>
            <person name="Torres-Cruz T.J."/>
            <person name="Billingsley Tobias T.L."/>
            <person name="Almatruk M."/>
            <person name="Hesse C."/>
            <person name="Kuske C.R."/>
            <person name="Desiro A."/>
            <person name="Benucci G.M."/>
            <person name="Bonito G."/>
            <person name="Stajich J.E."/>
            <person name="Dunlap C."/>
            <person name="Arnold A.E."/>
            <person name="Porras-Alfaro A."/>
        </authorList>
    </citation>
    <scope>NUCLEOTIDE SEQUENCE [LARGE SCALE GENOMIC DNA]</scope>
    <source>
        <strain evidence="5 6">AZ0501</strain>
    </source>
</reference>
<comment type="caution">
    <text evidence="5">The sequence shown here is derived from an EMBL/GenBank/DDBJ whole genome shotgun (WGS) entry which is preliminary data.</text>
</comment>
<evidence type="ECO:0000313" key="6">
    <source>
        <dbReference type="Proteomes" id="UP000242875"/>
    </source>
</evidence>
<dbReference type="Pfam" id="PF01476">
    <property type="entry name" value="LysM"/>
    <property type="match status" value="1"/>
</dbReference>